<evidence type="ECO:0000313" key="4">
    <source>
        <dbReference type="RefSeq" id="XP_027204586.1"/>
    </source>
</evidence>
<organism evidence="3 4">
    <name type="scientific">Dermatophagoides pteronyssinus</name>
    <name type="common">European house dust mite</name>
    <dbReference type="NCBI Taxonomy" id="6956"/>
    <lineage>
        <taxon>Eukaryota</taxon>
        <taxon>Metazoa</taxon>
        <taxon>Ecdysozoa</taxon>
        <taxon>Arthropoda</taxon>
        <taxon>Chelicerata</taxon>
        <taxon>Arachnida</taxon>
        <taxon>Acari</taxon>
        <taxon>Acariformes</taxon>
        <taxon>Sarcoptiformes</taxon>
        <taxon>Astigmata</taxon>
        <taxon>Psoroptidia</taxon>
        <taxon>Analgoidea</taxon>
        <taxon>Pyroglyphidae</taxon>
        <taxon>Dermatophagoidinae</taxon>
        <taxon>Dermatophagoides</taxon>
    </lineage>
</organism>
<dbReference type="GO" id="GO:0009306">
    <property type="term" value="P:protein secretion"/>
    <property type="evidence" value="ECO:0007669"/>
    <property type="project" value="InterPro"/>
</dbReference>
<dbReference type="KEGG" id="dpte:113798273"/>
<dbReference type="InParanoid" id="A0A6P6YIK8"/>
<name>A0A6P6YIK8_DERPT</name>
<dbReference type="Gene3D" id="1.20.1150.12">
    <property type="entry name" value="Endoplasmic reticulum resident protein 29, C-terminal domain"/>
    <property type="match status" value="1"/>
</dbReference>
<dbReference type="PANTHER" id="PTHR12211:SF0">
    <property type="entry name" value="ENDOPLASMIC RETICULUM RESIDENT PROTEIN 29"/>
    <property type="match status" value="1"/>
</dbReference>
<dbReference type="OMA" id="QEADYPE"/>
<dbReference type="GO" id="GO:0005788">
    <property type="term" value="C:endoplasmic reticulum lumen"/>
    <property type="evidence" value="ECO:0007669"/>
    <property type="project" value="InterPro"/>
</dbReference>
<reference evidence="4" key="1">
    <citation type="submission" date="2025-08" db="UniProtKB">
        <authorList>
            <consortium name="RefSeq"/>
        </authorList>
    </citation>
    <scope>IDENTIFICATION</scope>
    <source>
        <strain evidence="4">Airmid</strain>
    </source>
</reference>
<sequence>MDQYSCQHPLGVVELDQYTFDLIASRFRYVLTKFDHLYSYGPNQNVFNQLALDTMKMLQANQDGQDILFVNLEIKDFDDKQCFELAERYSIGKDQFPAIRLFINQNPNSDWKKRENIEHFKSIKPIRYPIQRRQQQKILIDSTRLRLFLKKFTQIQLPLSNCTEYLDQFAREFIQTFDSNDTSYLNEQQNKIIVQMESILNGLSDQDKRKQTMEYLKWMKYGQKFKTLNVYEQQHKRLDDQKRQQLQLRFNILQSFRLSNDYD</sequence>
<gene>
    <name evidence="4" type="primary">LOC113798273</name>
</gene>
<protein>
    <submittedName>
        <fullName evidence="4">Uncharacterized protein LOC113798273</fullName>
    </submittedName>
</protein>
<dbReference type="Gene3D" id="3.40.30.10">
    <property type="entry name" value="Glutaredoxin"/>
    <property type="match status" value="1"/>
</dbReference>
<dbReference type="AlphaFoldDB" id="A0A6P6YIK8"/>
<keyword evidence="1" id="KW-0256">Endoplasmic reticulum</keyword>
<keyword evidence="3" id="KW-1185">Reference proteome</keyword>
<evidence type="ECO:0000256" key="1">
    <source>
        <dbReference type="ARBA" id="ARBA00022824"/>
    </source>
</evidence>
<dbReference type="Pfam" id="PF07912">
    <property type="entry name" value="ERp29_N"/>
    <property type="match status" value="1"/>
</dbReference>
<dbReference type="InterPro" id="IPR036356">
    <property type="entry name" value="ERp29_C_sf"/>
</dbReference>
<dbReference type="InterPro" id="IPR016855">
    <property type="entry name" value="ERp29"/>
</dbReference>
<dbReference type="PANTHER" id="PTHR12211">
    <property type="entry name" value="ENDOPLASMIC RETICULUM PROTEIN ERP29"/>
    <property type="match status" value="1"/>
</dbReference>
<proteinExistence type="predicted"/>
<evidence type="ECO:0000313" key="3">
    <source>
        <dbReference type="Proteomes" id="UP000515146"/>
    </source>
</evidence>
<dbReference type="InterPro" id="IPR012883">
    <property type="entry name" value="ERp29_N"/>
</dbReference>
<accession>A0A6P6YIK8</accession>
<feature type="non-terminal residue" evidence="4">
    <location>
        <position position="263"/>
    </location>
</feature>
<dbReference type="SUPFAM" id="SSF47933">
    <property type="entry name" value="ERP29 C domain-like"/>
    <property type="match status" value="1"/>
</dbReference>
<dbReference type="Proteomes" id="UP000515146">
    <property type="component" value="Unplaced"/>
</dbReference>
<dbReference type="OrthoDB" id="417262at2759"/>
<dbReference type="RefSeq" id="XP_027204586.1">
    <property type="nucleotide sequence ID" value="XM_027348785.1"/>
</dbReference>
<evidence type="ECO:0000259" key="2">
    <source>
        <dbReference type="Pfam" id="PF07912"/>
    </source>
</evidence>
<feature type="domain" description="ERp29 N-terminal" evidence="2">
    <location>
        <begin position="10"/>
        <end position="104"/>
    </location>
</feature>